<gene>
    <name evidence="1" type="ORF">AGLY_013428</name>
</gene>
<reference evidence="1 2" key="1">
    <citation type="submission" date="2019-08" db="EMBL/GenBank/DDBJ databases">
        <title>The genome of the soybean aphid Biotype 1, its phylome, world population structure and adaptation to the North American continent.</title>
        <authorList>
            <person name="Giordano R."/>
            <person name="Donthu R.K."/>
            <person name="Hernandez A.G."/>
            <person name="Wright C.L."/>
            <person name="Zimin A.V."/>
        </authorList>
    </citation>
    <scope>NUCLEOTIDE SEQUENCE [LARGE SCALE GENOMIC DNA]</scope>
    <source>
        <tissue evidence="1">Whole aphids</tissue>
    </source>
</reference>
<accession>A0A6G0T6M6</accession>
<name>A0A6G0T6M6_APHGL</name>
<evidence type="ECO:0000313" key="1">
    <source>
        <dbReference type="EMBL" id="KAE9526780.1"/>
    </source>
</evidence>
<protein>
    <submittedName>
        <fullName evidence="1">Uncharacterized protein</fullName>
    </submittedName>
</protein>
<organism evidence="1 2">
    <name type="scientific">Aphis glycines</name>
    <name type="common">Soybean aphid</name>
    <dbReference type="NCBI Taxonomy" id="307491"/>
    <lineage>
        <taxon>Eukaryota</taxon>
        <taxon>Metazoa</taxon>
        <taxon>Ecdysozoa</taxon>
        <taxon>Arthropoda</taxon>
        <taxon>Hexapoda</taxon>
        <taxon>Insecta</taxon>
        <taxon>Pterygota</taxon>
        <taxon>Neoptera</taxon>
        <taxon>Paraneoptera</taxon>
        <taxon>Hemiptera</taxon>
        <taxon>Sternorrhyncha</taxon>
        <taxon>Aphidomorpha</taxon>
        <taxon>Aphidoidea</taxon>
        <taxon>Aphididae</taxon>
        <taxon>Aphidini</taxon>
        <taxon>Aphis</taxon>
        <taxon>Aphis</taxon>
    </lineage>
</organism>
<keyword evidence="2" id="KW-1185">Reference proteome</keyword>
<dbReference type="AlphaFoldDB" id="A0A6G0T6M6"/>
<evidence type="ECO:0000313" key="2">
    <source>
        <dbReference type="Proteomes" id="UP000475862"/>
    </source>
</evidence>
<comment type="caution">
    <text evidence="1">The sequence shown here is derived from an EMBL/GenBank/DDBJ whole genome shotgun (WGS) entry which is preliminary data.</text>
</comment>
<sequence length="170" mass="20651">MYHKKKKNVRKWVLRQNILLSNRYIIFILKHILITFNNTVKNNNNMYNSKCKNRIQKNITQETFIKCCAIPYGLAFLPVNEIEKIINIHITVIILLYFKDIMPPDKVYNLGINKKMSMEIVFLSKRKFHKDSWRRWIPRVRKNKKYFVIDSKNGRTFHISKIYMSTIYYL</sequence>
<dbReference type="Proteomes" id="UP000475862">
    <property type="component" value="Unassembled WGS sequence"/>
</dbReference>
<proteinExistence type="predicted"/>
<dbReference type="EMBL" id="VYZN01000054">
    <property type="protein sequence ID" value="KAE9526780.1"/>
    <property type="molecule type" value="Genomic_DNA"/>
</dbReference>